<evidence type="ECO:0000256" key="7">
    <source>
        <dbReference type="SAM" id="Phobius"/>
    </source>
</evidence>
<feature type="transmembrane region" description="Helical" evidence="7">
    <location>
        <begin position="197"/>
        <end position="214"/>
    </location>
</feature>
<dbReference type="RefSeq" id="WP_089397459.1">
    <property type="nucleotide sequence ID" value="NZ_FZOT01000001.1"/>
</dbReference>
<keyword evidence="3" id="KW-1003">Cell membrane</keyword>
<gene>
    <name evidence="9" type="ORF">SAMN06265795_101229</name>
</gene>
<evidence type="ECO:0000313" key="9">
    <source>
        <dbReference type="EMBL" id="SNS14544.1"/>
    </source>
</evidence>
<dbReference type="Proteomes" id="UP000198284">
    <property type="component" value="Unassembled WGS sequence"/>
</dbReference>
<evidence type="ECO:0000256" key="2">
    <source>
        <dbReference type="ARBA" id="ARBA00007400"/>
    </source>
</evidence>
<dbReference type="InterPro" id="IPR002656">
    <property type="entry name" value="Acyl_transf_3_dom"/>
</dbReference>
<dbReference type="Pfam" id="PF01757">
    <property type="entry name" value="Acyl_transf_3"/>
    <property type="match status" value="1"/>
</dbReference>
<dbReference type="OrthoDB" id="9814956at2"/>
<keyword evidence="4 7" id="KW-0812">Transmembrane</keyword>
<evidence type="ECO:0000256" key="5">
    <source>
        <dbReference type="ARBA" id="ARBA00022989"/>
    </source>
</evidence>
<evidence type="ECO:0000256" key="1">
    <source>
        <dbReference type="ARBA" id="ARBA00004651"/>
    </source>
</evidence>
<feature type="transmembrane region" description="Helical" evidence="7">
    <location>
        <begin position="221"/>
        <end position="241"/>
    </location>
</feature>
<comment type="subcellular location">
    <subcellularLocation>
        <location evidence="1">Cell membrane</location>
        <topology evidence="1">Multi-pass membrane protein</topology>
    </subcellularLocation>
</comment>
<evidence type="ECO:0000256" key="3">
    <source>
        <dbReference type="ARBA" id="ARBA00022475"/>
    </source>
</evidence>
<dbReference type="EMBL" id="FZOT01000001">
    <property type="protein sequence ID" value="SNS14544.1"/>
    <property type="molecule type" value="Genomic_DNA"/>
</dbReference>
<evidence type="ECO:0000313" key="10">
    <source>
        <dbReference type="Proteomes" id="UP000198284"/>
    </source>
</evidence>
<feature type="domain" description="Acyltransferase 3" evidence="8">
    <location>
        <begin position="24"/>
        <end position="318"/>
    </location>
</feature>
<dbReference type="PANTHER" id="PTHR40074">
    <property type="entry name" value="O-ACETYLTRANSFERASE WECH"/>
    <property type="match status" value="1"/>
</dbReference>
<sequence length="341" mass="38188">MQPDAPAFVRPAPSGRAMLDAAQQLKGLGIMLVVAAHLVKYQTLGEPLWYSVFKFKVYLFHMPLLMFVSGYLFFHTGAHENQGKDLRHYLRRRANRLLVPFFAIAFISLAAKLLLRSRLYVDEAPAGWKEALLSLLVNTEQSPVQTVWFLLALFVFCCVTPALYRRLENNRLLLLVFAACLYPLPVPDIAFANRLTGFYLFFAAGAVAQSWRYLELPSARHALPLMLLFLTLLALPFNRLVGLPVCGLLACLALPRLLPLLGAMALRLLAFCGRHSMAIYLLNVMAVGVAKAAFLRVAAYQPWQFVPLLLVTFTAGLFGPVLVKWLLGLSPRTCILHRYLS</sequence>
<feature type="transmembrane region" description="Helical" evidence="7">
    <location>
        <begin position="95"/>
        <end position="115"/>
    </location>
</feature>
<dbReference type="GO" id="GO:0009246">
    <property type="term" value="P:enterobacterial common antigen biosynthetic process"/>
    <property type="evidence" value="ECO:0007669"/>
    <property type="project" value="TreeGrafter"/>
</dbReference>
<evidence type="ECO:0000256" key="4">
    <source>
        <dbReference type="ARBA" id="ARBA00022692"/>
    </source>
</evidence>
<feature type="transmembrane region" description="Helical" evidence="7">
    <location>
        <begin position="305"/>
        <end position="327"/>
    </location>
</feature>
<organism evidence="9 10">
    <name type="scientific">Noviherbaspirillum humi</name>
    <dbReference type="NCBI Taxonomy" id="1688639"/>
    <lineage>
        <taxon>Bacteria</taxon>
        <taxon>Pseudomonadati</taxon>
        <taxon>Pseudomonadota</taxon>
        <taxon>Betaproteobacteria</taxon>
        <taxon>Burkholderiales</taxon>
        <taxon>Oxalobacteraceae</taxon>
        <taxon>Noviherbaspirillum</taxon>
    </lineage>
</organism>
<protein>
    <submittedName>
        <fullName evidence="9">Fucose 4-O-acetylase</fullName>
    </submittedName>
</protein>
<dbReference type="GO" id="GO:0016413">
    <property type="term" value="F:O-acetyltransferase activity"/>
    <property type="evidence" value="ECO:0007669"/>
    <property type="project" value="TreeGrafter"/>
</dbReference>
<keyword evidence="6 7" id="KW-0472">Membrane</keyword>
<feature type="transmembrane region" description="Helical" evidence="7">
    <location>
        <begin position="171"/>
        <end position="191"/>
    </location>
</feature>
<keyword evidence="10" id="KW-1185">Reference proteome</keyword>
<reference evidence="9 10" key="1">
    <citation type="submission" date="2017-06" db="EMBL/GenBank/DDBJ databases">
        <authorList>
            <person name="Kim H.J."/>
            <person name="Triplett B.A."/>
        </authorList>
    </citation>
    <scope>NUCLEOTIDE SEQUENCE [LARGE SCALE GENOMIC DNA]</scope>
    <source>
        <strain evidence="9 10">U15</strain>
    </source>
</reference>
<dbReference type="AlphaFoldDB" id="A0A239C548"/>
<comment type="similarity">
    <text evidence="2">Belongs to the acyltransferase 3 family.</text>
</comment>
<keyword evidence="5 7" id="KW-1133">Transmembrane helix</keyword>
<accession>A0A239C548</accession>
<feature type="transmembrane region" description="Helical" evidence="7">
    <location>
        <begin position="146"/>
        <end position="164"/>
    </location>
</feature>
<dbReference type="GO" id="GO:0005886">
    <property type="term" value="C:plasma membrane"/>
    <property type="evidence" value="ECO:0007669"/>
    <property type="project" value="UniProtKB-SubCell"/>
</dbReference>
<proteinExistence type="inferred from homology"/>
<dbReference type="PANTHER" id="PTHR40074:SF2">
    <property type="entry name" value="O-ACETYLTRANSFERASE WECH"/>
    <property type="match status" value="1"/>
</dbReference>
<feature type="transmembrane region" description="Helical" evidence="7">
    <location>
        <begin position="247"/>
        <end position="266"/>
    </location>
</feature>
<evidence type="ECO:0000256" key="6">
    <source>
        <dbReference type="ARBA" id="ARBA00023136"/>
    </source>
</evidence>
<evidence type="ECO:0000259" key="8">
    <source>
        <dbReference type="Pfam" id="PF01757"/>
    </source>
</evidence>
<name>A0A239C548_9BURK</name>
<feature type="transmembrane region" description="Helical" evidence="7">
    <location>
        <begin position="278"/>
        <end position="299"/>
    </location>
</feature>
<feature type="transmembrane region" description="Helical" evidence="7">
    <location>
        <begin position="55"/>
        <end position="74"/>
    </location>
</feature>